<dbReference type="GO" id="GO:0071897">
    <property type="term" value="P:DNA biosynthetic process"/>
    <property type="evidence" value="ECO:0007669"/>
    <property type="project" value="UniProtKB-ARBA"/>
</dbReference>
<dbReference type="SUPFAM" id="SSF56672">
    <property type="entry name" value="DNA/RNA polymerases"/>
    <property type="match status" value="1"/>
</dbReference>
<evidence type="ECO:0000256" key="2">
    <source>
        <dbReference type="ARBA" id="ARBA00022737"/>
    </source>
</evidence>
<dbReference type="InterPro" id="IPR021109">
    <property type="entry name" value="Peptidase_aspartic_dom_sf"/>
</dbReference>
<dbReference type="InterPro" id="IPR001611">
    <property type="entry name" value="Leu-rich_rpt"/>
</dbReference>
<feature type="transmembrane region" description="Helical" evidence="3">
    <location>
        <begin position="1186"/>
        <end position="1209"/>
    </location>
</feature>
<proteinExistence type="predicted"/>
<protein>
    <recommendedName>
        <fullName evidence="6">Peptidase aspartic putative domain-containing protein</fullName>
    </recommendedName>
</protein>
<evidence type="ECO:0000313" key="5">
    <source>
        <dbReference type="Proteomes" id="UP000887116"/>
    </source>
</evidence>
<keyword evidence="2" id="KW-0677">Repeat</keyword>
<dbReference type="SMART" id="SM00365">
    <property type="entry name" value="LRR_SD22"/>
    <property type="match status" value="4"/>
</dbReference>
<evidence type="ECO:0008006" key="6">
    <source>
        <dbReference type="Google" id="ProtNLM"/>
    </source>
</evidence>
<dbReference type="InterPro" id="IPR003591">
    <property type="entry name" value="Leu-rich_rpt_typical-subtyp"/>
</dbReference>
<dbReference type="CDD" id="cd01644">
    <property type="entry name" value="RT_pepA17"/>
    <property type="match status" value="1"/>
</dbReference>
<dbReference type="InterPro" id="IPR008042">
    <property type="entry name" value="Retrotrans_Pao"/>
</dbReference>
<evidence type="ECO:0000256" key="3">
    <source>
        <dbReference type="SAM" id="Phobius"/>
    </source>
</evidence>
<dbReference type="PANTHER" id="PTHR47331">
    <property type="entry name" value="PHD-TYPE DOMAIN-CONTAINING PROTEIN"/>
    <property type="match status" value="1"/>
</dbReference>
<keyword evidence="3" id="KW-0812">Transmembrane</keyword>
<evidence type="ECO:0000313" key="4">
    <source>
        <dbReference type="EMBL" id="GFQ80789.1"/>
    </source>
</evidence>
<comment type="caution">
    <text evidence="4">The sequence shown here is derived from an EMBL/GenBank/DDBJ whole genome shotgun (WGS) entry which is preliminary data.</text>
</comment>
<name>A0A8X6FJS0_TRICU</name>
<organism evidence="4 5">
    <name type="scientific">Trichonephila clavata</name>
    <name type="common">Joro spider</name>
    <name type="synonym">Nephila clavata</name>
    <dbReference type="NCBI Taxonomy" id="2740835"/>
    <lineage>
        <taxon>Eukaryota</taxon>
        <taxon>Metazoa</taxon>
        <taxon>Ecdysozoa</taxon>
        <taxon>Arthropoda</taxon>
        <taxon>Chelicerata</taxon>
        <taxon>Arachnida</taxon>
        <taxon>Araneae</taxon>
        <taxon>Araneomorphae</taxon>
        <taxon>Entelegynae</taxon>
        <taxon>Araneoidea</taxon>
        <taxon>Nephilidae</taxon>
        <taxon>Trichonephila</taxon>
    </lineage>
</organism>
<dbReference type="InterPro" id="IPR043128">
    <property type="entry name" value="Rev_trsase/Diguanyl_cyclase"/>
</dbReference>
<dbReference type="Gene3D" id="2.40.70.10">
    <property type="entry name" value="Acid Proteases"/>
    <property type="match status" value="1"/>
</dbReference>
<dbReference type="EMBL" id="BMAO01012353">
    <property type="protein sequence ID" value="GFQ80789.1"/>
    <property type="molecule type" value="Genomic_DNA"/>
</dbReference>
<dbReference type="InterPro" id="IPR032675">
    <property type="entry name" value="LRR_dom_sf"/>
</dbReference>
<sequence>MDAILKQKKIVKGKLTRLVSKIDDLQNQANSESIIEVYEKVVNLIDTESEDSTISSNNATVPAAQAVLLPTAIVYVKDINGAFQKCRILIDSASQGSFVRESCVNLLQLKRTSVNINVDGLSSRNVGRVSGLVQLEITSLFYKNTSITVDALILSKITCDLPQFQVDASALNTFKNLQLADINCLQPSSIDILLGADVLGEIMLNRHLNVPGHSLTAMETIFSWIVLGKTKLSCQRIISNHASYNAVEFQLDKFWQLEELSETKPFTNEEITCENHFKRTYTRDSTGRFAVKFPFRDSSDELGSSRDIAVHRLQQIERRFSKNQSLSDQYHKFMDDYLKLGHMELIPENEIDVPASSSFYLPHHPVPNKNGDKFRVVFDGSAKSSSGISLNDKLMVGPQLQTDLRTLLLRFRMHKIAITADIEKMYRQITLHDSDFHRIVWRNSPFEPIQDFRLTRIAYGTASAPYLAIKCLQQLSLNESNNFPLASKAALKDFYVDDLMSGANSLSEALELQNQLTQMVSSAGLVLRKWASNCSELLNSIDSDMRLSNTSLNIDNDDTVKTLGILWHPALDVFYFKITPLSFEGTLTKRTLLSTISKTFDPLGWLSPITIQYKTIMQRLWKQQLKWDERVPTDIKLDWEQLANDVQFVKDIKIPRFLLVDSDNLFHLFGFSDASEKAYAAAIYCRSVSDSGKINVQLIIAKTRVAPLKTVSLPRLELCGALLLVKLMDFTCKALNYPISQAQFYTDSTIVLSWIGSHASRWKTFVANRVAKIQTLSSATQWHHISGSANPADLATRGVSSSTLFTSIWLCGPKFLHETFPFQTDSSVPTLNDAVPEESHNNITFIRDKDFFGLQNLKILDLSYNGIATSPSAPFRLLPNLRTLSLARNKLRTLVPRFFYMLAKLEKLDLSGNPLRDIDPENLKDVRPLKRFHLAKYGNNLTVIVENTFDGHNLRHLGLSRNRIFKFSKCAFCNLSIQQLDVSYNQIINLPLDVFSPIAHSLESLDLSFNPIFSDDLELALSPAYKLKRLSLSGMKLSQLSDDAFFNNGELRTLDLSYNSFVNLSSQVFQPLRQIEEIDLSHNEFEYLDTEFLEQVQNMTTLSVLHLHSNPWSCQRCSVLPLLKWARQSLLYSSTCDMNYESSTCMRCATPLSLEGRALHSLRRVDLEPCANLMPQSRVLVASSNIAIIATISVVVLLIIGIVISIMIYRQQSAVYYTHEGERTLTLGVLGVPAEYANTNGGTFTDDKRRAYFVTLDRIDELAEEKIVAGRTINYS</sequence>
<dbReference type="SMART" id="SM00369">
    <property type="entry name" value="LRR_TYP"/>
    <property type="match status" value="8"/>
</dbReference>
<reference evidence="4" key="1">
    <citation type="submission" date="2020-07" db="EMBL/GenBank/DDBJ databases">
        <title>Multicomponent nature underlies the extraordinary mechanical properties of spider dragline silk.</title>
        <authorList>
            <person name="Kono N."/>
            <person name="Nakamura H."/>
            <person name="Mori M."/>
            <person name="Yoshida Y."/>
            <person name="Ohtoshi R."/>
            <person name="Malay A.D."/>
            <person name="Moran D.A.P."/>
            <person name="Tomita M."/>
            <person name="Numata K."/>
            <person name="Arakawa K."/>
        </authorList>
    </citation>
    <scope>NUCLEOTIDE SEQUENCE</scope>
</reference>
<keyword evidence="5" id="KW-1185">Reference proteome</keyword>
<dbReference type="Pfam" id="PF13855">
    <property type="entry name" value="LRR_8"/>
    <property type="match status" value="3"/>
</dbReference>
<dbReference type="PANTHER" id="PTHR47331:SF5">
    <property type="entry name" value="RIBONUCLEASE H"/>
    <property type="match status" value="1"/>
</dbReference>
<dbReference type="SUPFAM" id="SSF52058">
    <property type="entry name" value="L domain-like"/>
    <property type="match status" value="1"/>
</dbReference>
<gene>
    <name evidence="4" type="primary">Fcan01_25301</name>
    <name evidence="4" type="ORF">TNCT_565971</name>
</gene>
<dbReference type="Proteomes" id="UP000887116">
    <property type="component" value="Unassembled WGS sequence"/>
</dbReference>
<keyword evidence="3" id="KW-0472">Membrane</keyword>
<accession>A0A8X6FJS0</accession>
<keyword evidence="1" id="KW-0433">Leucine-rich repeat</keyword>
<dbReference type="OrthoDB" id="10006997at2759"/>
<dbReference type="AlphaFoldDB" id="A0A8X6FJS0"/>
<dbReference type="Gene3D" id="3.80.10.10">
    <property type="entry name" value="Ribonuclease Inhibitor"/>
    <property type="match status" value="2"/>
</dbReference>
<dbReference type="Gene3D" id="3.10.10.10">
    <property type="entry name" value="HIV Type 1 Reverse Transcriptase, subunit A, domain 1"/>
    <property type="match status" value="1"/>
</dbReference>
<evidence type="ECO:0000256" key="1">
    <source>
        <dbReference type="ARBA" id="ARBA00022614"/>
    </source>
</evidence>
<dbReference type="Gene3D" id="3.30.70.270">
    <property type="match status" value="1"/>
</dbReference>
<dbReference type="PROSITE" id="PS51450">
    <property type="entry name" value="LRR"/>
    <property type="match status" value="3"/>
</dbReference>
<dbReference type="Pfam" id="PF05380">
    <property type="entry name" value="Peptidase_A17"/>
    <property type="match status" value="1"/>
</dbReference>
<dbReference type="InterPro" id="IPR043502">
    <property type="entry name" value="DNA/RNA_pol_sf"/>
</dbReference>
<keyword evidence="3" id="KW-1133">Transmembrane helix</keyword>